<keyword evidence="4 6" id="KW-0067">ATP-binding</keyword>
<evidence type="ECO:0000256" key="4">
    <source>
        <dbReference type="ARBA" id="ARBA00022840"/>
    </source>
</evidence>
<dbReference type="EMBL" id="MPVP01000002">
    <property type="protein sequence ID" value="OMD40565.1"/>
    <property type="molecule type" value="Genomic_DNA"/>
</dbReference>
<keyword evidence="3" id="KW-0547">Nucleotide-binding</keyword>
<dbReference type="PANTHER" id="PTHR43776:SF8">
    <property type="entry name" value="ABC TRANSPORTER, ATP-BINDING PROTEIN"/>
    <property type="match status" value="1"/>
</dbReference>
<dbReference type="Pfam" id="PF08352">
    <property type="entry name" value="oligo_HPY"/>
    <property type="match status" value="1"/>
</dbReference>
<organism evidence="6 7">
    <name type="scientific">Paenibacillus odorifer</name>
    <dbReference type="NCBI Taxonomy" id="189426"/>
    <lineage>
        <taxon>Bacteria</taxon>
        <taxon>Bacillati</taxon>
        <taxon>Bacillota</taxon>
        <taxon>Bacilli</taxon>
        <taxon>Bacillales</taxon>
        <taxon>Paenibacillaceae</taxon>
        <taxon>Paenibacillus</taxon>
    </lineage>
</organism>
<dbReference type="Proteomes" id="UP000187158">
    <property type="component" value="Unassembled WGS sequence"/>
</dbReference>
<dbReference type="InterPro" id="IPR027417">
    <property type="entry name" value="P-loop_NTPase"/>
</dbReference>
<dbReference type="CDD" id="cd03257">
    <property type="entry name" value="ABC_NikE_OppD_transporters"/>
    <property type="match status" value="1"/>
</dbReference>
<dbReference type="SUPFAM" id="SSF52540">
    <property type="entry name" value="P-loop containing nucleoside triphosphate hydrolases"/>
    <property type="match status" value="1"/>
</dbReference>
<comment type="caution">
    <text evidence="6">The sequence shown here is derived from an EMBL/GenBank/DDBJ whole genome shotgun (WGS) entry which is preliminary data.</text>
</comment>
<dbReference type="PROSITE" id="PS50893">
    <property type="entry name" value="ABC_TRANSPORTER_2"/>
    <property type="match status" value="1"/>
</dbReference>
<dbReference type="NCBIfam" id="TIGR01727">
    <property type="entry name" value="oligo_HPY"/>
    <property type="match status" value="1"/>
</dbReference>
<comment type="similarity">
    <text evidence="1">Belongs to the ABC transporter superfamily.</text>
</comment>
<evidence type="ECO:0000313" key="6">
    <source>
        <dbReference type="EMBL" id="OMD40565.1"/>
    </source>
</evidence>
<protein>
    <submittedName>
        <fullName evidence="6">Peptide ABC transporter ATP-binding protein</fullName>
    </submittedName>
</protein>
<dbReference type="NCBIfam" id="NF008453">
    <property type="entry name" value="PRK11308.1"/>
    <property type="match status" value="1"/>
</dbReference>
<evidence type="ECO:0000256" key="3">
    <source>
        <dbReference type="ARBA" id="ARBA00022741"/>
    </source>
</evidence>
<gene>
    <name evidence="6" type="ORF">BSO21_00790</name>
</gene>
<dbReference type="SMART" id="SM00382">
    <property type="entry name" value="AAA"/>
    <property type="match status" value="1"/>
</dbReference>
<dbReference type="InterPro" id="IPR003439">
    <property type="entry name" value="ABC_transporter-like_ATP-bd"/>
</dbReference>
<keyword evidence="7" id="KW-1185">Reference proteome</keyword>
<dbReference type="GO" id="GO:0005524">
    <property type="term" value="F:ATP binding"/>
    <property type="evidence" value="ECO:0007669"/>
    <property type="project" value="UniProtKB-KW"/>
</dbReference>
<dbReference type="InterPro" id="IPR050319">
    <property type="entry name" value="ABC_transp_ATP-bind"/>
</dbReference>
<dbReference type="Pfam" id="PF00005">
    <property type="entry name" value="ABC_tran"/>
    <property type="match status" value="1"/>
</dbReference>
<keyword evidence="2" id="KW-0813">Transport</keyword>
<sequence>MTMTVQQPRRPLLEVKGVKKYFPVKSPLGATLQQVRAVNDISFNMYEGETFGVVGESGCGKSTMGRTILRLTEPTEGQAIFQNKDLFGLSEREMKPMRQQLQMVFQDPYSSLNPRKRIGATLEEPMIIHRMGNKRERTDKVMEILQKVGMNADQYYRYPHEFSGGQRQRIGLARALVMNPKLIICDEPVSALDVSIQSQIINLMQQLQRELKLTFLFIAHDISVVRHISDRIGVMYLGQMVEQAPTDKLIRTPLHPYTQALLSAVPATKPNEVRERVILKGDLPSPLNPPAGCIFHTRCPYVMDRCKTEAPLNKEVTEGHFVSCHLH</sequence>
<reference evidence="6 7" key="1">
    <citation type="submission" date="2016-11" db="EMBL/GenBank/DDBJ databases">
        <title>Paenibacillus species isolates.</title>
        <authorList>
            <person name="Beno S.M."/>
        </authorList>
    </citation>
    <scope>NUCLEOTIDE SEQUENCE [LARGE SCALE GENOMIC DNA]</scope>
    <source>
        <strain evidence="6 7">FSL H7-0433</strain>
    </source>
</reference>
<evidence type="ECO:0000256" key="2">
    <source>
        <dbReference type="ARBA" id="ARBA00022448"/>
    </source>
</evidence>
<evidence type="ECO:0000256" key="1">
    <source>
        <dbReference type="ARBA" id="ARBA00005417"/>
    </source>
</evidence>
<dbReference type="InterPro" id="IPR017871">
    <property type="entry name" value="ABC_transporter-like_CS"/>
</dbReference>
<dbReference type="RefSeq" id="WP_076217619.1">
    <property type="nucleotide sequence ID" value="NZ_MPTJ01000025.1"/>
</dbReference>
<accession>A0ABX3H1Z1</accession>
<feature type="domain" description="ABC transporter" evidence="5">
    <location>
        <begin position="13"/>
        <end position="262"/>
    </location>
</feature>
<name>A0ABX3H1Z1_9BACL</name>
<evidence type="ECO:0000259" key="5">
    <source>
        <dbReference type="PROSITE" id="PS50893"/>
    </source>
</evidence>
<dbReference type="PANTHER" id="PTHR43776">
    <property type="entry name" value="TRANSPORT ATP-BINDING PROTEIN"/>
    <property type="match status" value="1"/>
</dbReference>
<evidence type="ECO:0000313" key="7">
    <source>
        <dbReference type="Proteomes" id="UP000187158"/>
    </source>
</evidence>
<dbReference type="InterPro" id="IPR003593">
    <property type="entry name" value="AAA+_ATPase"/>
</dbReference>
<proteinExistence type="inferred from homology"/>
<dbReference type="Gene3D" id="3.40.50.300">
    <property type="entry name" value="P-loop containing nucleotide triphosphate hydrolases"/>
    <property type="match status" value="1"/>
</dbReference>
<dbReference type="InterPro" id="IPR013563">
    <property type="entry name" value="Oligopep_ABC_C"/>
</dbReference>
<dbReference type="PROSITE" id="PS00211">
    <property type="entry name" value="ABC_TRANSPORTER_1"/>
    <property type="match status" value="1"/>
</dbReference>